<dbReference type="Proteomes" id="UP000054683">
    <property type="component" value="Unassembled WGS sequence"/>
</dbReference>
<evidence type="ECO:0000313" key="2">
    <source>
        <dbReference type="Proteomes" id="UP000054683"/>
    </source>
</evidence>
<evidence type="ECO:0000313" key="1">
    <source>
        <dbReference type="EMBL" id="SAL32061.1"/>
    </source>
</evidence>
<dbReference type="Pfam" id="PF03928">
    <property type="entry name" value="HbpS-like"/>
    <property type="match status" value="1"/>
</dbReference>
<dbReference type="InterPro" id="IPR005624">
    <property type="entry name" value="PduO/GlcC-like"/>
</dbReference>
<accession>A0A158GJS2</accession>
<sequence length="141" mass="14556">MTCTPRLSWEAAHRAVEGAVRKAIDLGARVNVTVVDIGGNPLSFLRMPGAPLHSISISEDKAYTAASFGLATSQWAAELQAQSDALRQGLPLRPRFVMFGGGVPIRLADEVVGGIGVSGASEVQDEACANAGLAAAGLLDK</sequence>
<organism evidence="1 2">
    <name type="scientific">Caballeronia udeis</name>
    <dbReference type="NCBI Taxonomy" id="1232866"/>
    <lineage>
        <taxon>Bacteria</taxon>
        <taxon>Pseudomonadati</taxon>
        <taxon>Pseudomonadota</taxon>
        <taxon>Betaproteobacteria</taxon>
        <taxon>Burkholderiales</taxon>
        <taxon>Burkholderiaceae</taxon>
        <taxon>Caballeronia</taxon>
    </lineage>
</organism>
<dbReference type="SUPFAM" id="SSF143744">
    <property type="entry name" value="GlcG-like"/>
    <property type="match status" value="1"/>
</dbReference>
<dbReference type="InterPro" id="IPR038084">
    <property type="entry name" value="PduO/GlcC-like_sf"/>
</dbReference>
<dbReference type="EMBL" id="FCOK02000015">
    <property type="protein sequence ID" value="SAL32061.1"/>
    <property type="molecule type" value="Genomic_DNA"/>
</dbReference>
<reference evidence="1 2" key="1">
    <citation type="submission" date="2016-01" db="EMBL/GenBank/DDBJ databases">
        <authorList>
            <person name="Oliw E.H."/>
        </authorList>
    </citation>
    <scope>NUCLEOTIDE SEQUENCE [LARGE SCALE GENOMIC DNA]</scope>
    <source>
        <strain evidence="1">LMG 27134</strain>
    </source>
</reference>
<gene>
    <name evidence="1" type="ORF">AWB69_02751</name>
</gene>
<name>A0A158GJS2_9BURK</name>
<dbReference type="Gene3D" id="3.30.450.150">
    <property type="entry name" value="Haem-degrading domain"/>
    <property type="match status" value="1"/>
</dbReference>
<protein>
    <recommendedName>
        <fullName evidence="3">GlcG protein</fullName>
    </recommendedName>
</protein>
<proteinExistence type="predicted"/>
<dbReference type="InterPro" id="IPR052517">
    <property type="entry name" value="GlcG_carb_metab_protein"/>
</dbReference>
<evidence type="ECO:0008006" key="3">
    <source>
        <dbReference type="Google" id="ProtNLM"/>
    </source>
</evidence>
<dbReference type="AlphaFoldDB" id="A0A158GJS2"/>
<dbReference type="PANTHER" id="PTHR34309:SF1">
    <property type="entry name" value="PROTEIN GLCG"/>
    <property type="match status" value="1"/>
</dbReference>
<dbReference type="PANTHER" id="PTHR34309">
    <property type="entry name" value="SLR1406 PROTEIN"/>
    <property type="match status" value="1"/>
</dbReference>